<organism evidence="1 2">
    <name type="scientific">Ruthenibacterium lactatiformans</name>
    <dbReference type="NCBI Taxonomy" id="1550024"/>
    <lineage>
        <taxon>Bacteria</taxon>
        <taxon>Bacillati</taxon>
        <taxon>Bacillota</taxon>
        <taxon>Clostridia</taxon>
        <taxon>Eubacteriales</taxon>
        <taxon>Oscillospiraceae</taxon>
        <taxon>Ruthenibacterium</taxon>
    </lineage>
</organism>
<proteinExistence type="predicted"/>
<reference evidence="1 2" key="1">
    <citation type="journal article" date="2019" name="Nat. Med.">
        <title>A library of human gut bacterial isolates paired with longitudinal multiomics data enables mechanistic microbiome research.</title>
        <authorList>
            <person name="Poyet M."/>
            <person name="Groussin M."/>
            <person name="Gibbons S.M."/>
            <person name="Avila-Pacheco J."/>
            <person name="Jiang X."/>
            <person name="Kearney S.M."/>
            <person name="Perrotta A.R."/>
            <person name="Berdy B."/>
            <person name="Zhao S."/>
            <person name="Lieberman T.D."/>
            <person name="Swanson P.K."/>
            <person name="Smith M."/>
            <person name="Roesemann S."/>
            <person name="Alexander J.E."/>
            <person name="Rich S.A."/>
            <person name="Livny J."/>
            <person name="Vlamakis H."/>
            <person name="Clish C."/>
            <person name="Bullock K."/>
            <person name="Deik A."/>
            <person name="Scott J."/>
            <person name="Pierce K.A."/>
            <person name="Xavier R.J."/>
            <person name="Alm E.J."/>
        </authorList>
    </citation>
    <scope>NUCLEOTIDE SEQUENCE [LARGE SCALE GENOMIC DNA]</scope>
    <source>
        <strain evidence="1 2">BIOML-A4</strain>
    </source>
</reference>
<protein>
    <submittedName>
        <fullName evidence="1">Uncharacterized protein</fullName>
    </submittedName>
</protein>
<name>A0A6L6LS71_9FIRM</name>
<evidence type="ECO:0000313" key="1">
    <source>
        <dbReference type="EMBL" id="MTS26584.1"/>
    </source>
</evidence>
<dbReference type="AlphaFoldDB" id="A0A6L6LS71"/>
<dbReference type="EMBL" id="WMZU01000004">
    <property type="protein sequence ID" value="MTS26584.1"/>
    <property type="molecule type" value="Genomic_DNA"/>
</dbReference>
<accession>A0A6L6LS71</accession>
<evidence type="ECO:0000313" key="2">
    <source>
        <dbReference type="Proteomes" id="UP000472755"/>
    </source>
</evidence>
<comment type="caution">
    <text evidence="1">The sequence shown here is derived from an EMBL/GenBank/DDBJ whole genome shotgun (WGS) entry which is preliminary data.</text>
</comment>
<dbReference type="Proteomes" id="UP000472755">
    <property type="component" value="Unassembled WGS sequence"/>
</dbReference>
<gene>
    <name evidence="1" type="ORF">GMD59_04695</name>
</gene>
<dbReference type="RefSeq" id="WP_172726026.1">
    <property type="nucleotide sequence ID" value="NZ_CAQJQL010000136.1"/>
</dbReference>
<sequence length="94" mass="10986">MTKEEMQLLRDMMKEEIGAALEPVKDDIRYTRMLVEQQDHKISLIAEQYTDIAEKLDKANDRAAQIDDVRDRLRTLETVVMNHTAAIKELRKAE</sequence>